<dbReference type="InterPro" id="IPR050980">
    <property type="entry name" value="2C_sensor_his_kinase"/>
</dbReference>
<dbReference type="PANTHER" id="PTHR44936">
    <property type="entry name" value="SENSOR PROTEIN CREC"/>
    <property type="match status" value="1"/>
</dbReference>
<keyword evidence="11" id="KW-0067">ATP-binding</keyword>
<keyword evidence="6" id="KW-0597">Phosphoprotein</keyword>
<name>A0A1H8PCU1_9RHOB</name>
<dbReference type="GO" id="GO:0005886">
    <property type="term" value="C:plasma membrane"/>
    <property type="evidence" value="ECO:0007669"/>
    <property type="project" value="UniProtKB-SubCell"/>
</dbReference>
<dbReference type="Gene3D" id="1.10.287.130">
    <property type="match status" value="1"/>
</dbReference>
<feature type="transmembrane region" description="Helical" evidence="15">
    <location>
        <begin position="167"/>
        <end position="186"/>
    </location>
</feature>
<evidence type="ECO:0000256" key="3">
    <source>
        <dbReference type="ARBA" id="ARBA00012438"/>
    </source>
</evidence>
<dbReference type="InterPro" id="IPR036890">
    <property type="entry name" value="HATPase_C_sf"/>
</dbReference>
<evidence type="ECO:0000256" key="6">
    <source>
        <dbReference type="ARBA" id="ARBA00022553"/>
    </source>
</evidence>
<evidence type="ECO:0000313" key="18">
    <source>
        <dbReference type="EMBL" id="SEO39735.1"/>
    </source>
</evidence>
<dbReference type="PROSITE" id="PS50109">
    <property type="entry name" value="HIS_KIN"/>
    <property type="match status" value="1"/>
</dbReference>
<sequence>MTMASVNEQGWSKRIVPRGLYGRAALILFLPVVVVTLVVSIMFLQRHFEGVTRQMTSSMARELAFVVRRIDRADDAATALLAGESVAAPLGLTLRIPARATGGDQRLFYDFSGRVVMEVLRDEVPGVAAIDLASDDKRVVVVLQERFGPYSLEFDRRRVSASNPHQLLVLMVFTSLLMTGIATIFLRNQLRPIRRLSHAAEEYGKGRIVPYRPSGAIEVRSAGTAFLDMRNRLERQNEQRKVMMSGISHDLRTPLTRLRLGLSMMSPDMPPAAEEISAMEEDIAEMNRMVDGFLDYARDEARDSPAEETNVQAFLDAIVVDAQRAGQQVRLVRFQGVAADRATFRPDMMRRALDNLVGNAVRYGNLAEIDATLGPRSLRIGVEDDGPGIPEDSLDAAMRPFTRLDPARGRSSGQGTGLGLAIAADVARAHGGQLRLGRGPRLGGLRAEIVIPR</sequence>
<dbReference type="SUPFAM" id="SSF55874">
    <property type="entry name" value="ATPase domain of HSP90 chaperone/DNA topoisomerase II/histidine kinase"/>
    <property type="match status" value="1"/>
</dbReference>
<feature type="transmembrane region" description="Helical" evidence="15">
    <location>
        <begin position="20"/>
        <end position="44"/>
    </location>
</feature>
<dbReference type="GO" id="GO:0005524">
    <property type="term" value="F:ATP binding"/>
    <property type="evidence" value="ECO:0007669"/>
    <property type="project" value="UniProtKB-KW"/>
</dbReference>
<comment type="catalytic activity">
    <reaction evidence="1">
        <text>ATP + protein L-histidine = ADP + protein N-phospho-L-histidine.</text>
        <dbReference type="EC" id="2.7.13.3"/>
    </reaction>
</comment>
<dbReference type="CDD" id="cd00082">
    <property type="entry name" value="HisKA"/>
    <property type="match status" value="1"/>
</dbReference>
<dbReference type="SMART" id="SM00388">
    <property type="entry name" value="HisKA"/>
    <property type="match status" value="1"/>
</dbReference>
<dbReference type="PANTHER" id="PTHR44936:SF5">
    <property type="entry name" value="SENSOR HISTIDINE KINASE ENVZ"/>
    <property type="match status" value="1"/>
</dbReference>
<dbReference type="Pfam" id="PF00672">
    <property type="entry name" value="HAMP"/>
    <property type="match status" value="1"/>
</dbReference>
<evidence type="ECO:0000256" key="10">
    <source>
        <dbReference type="ARBA" id="ARBA00022777"/>
    </source>
</evidence>
<keyword evidence="10 18" id="KW-0418">Kinase</keyword>
<evidence type="ECO:0000256" key="11">
    <source>
        <dbReference type="ARBA" id="ARBA00022840"/>
    </source>
</evidence>
<evidence type="ECO:0000259" key="16">
    <source>
        <dbReference type="PROSITE" id="PS50109"/>
    </source>
</evidence>
<evidence type="ECO:0000256" key="7">
    <source>
        <dbReference type="ARBA" id="ARBA00022679"/>
    </source>
</evidence>
<evidence type="ECO:0000256" key="12">
    <source>
        <dbReference type="ARBA" id="ARBA00022989"/>
    </source>
</evidence>
<keyword evidence="5" id="KW-0997">Cell inner membrane</keyword>
<keyword evidence="4" id="KW-1003">Cell membrane</keyword>
<dbReference type="InterPro" id="IPR003594">
    <property type="entry name" value="HATPase_dom"/>
</dbReference>
<dbReference type="SMART" id="SM00387">
    <property type="entry name" value="HATPase_c"/>
    <property type="match status" value="1"/>
</dbReference>
<evidence type="ECO:0000256" key="4">
    <source>
        <dbReference type="ARBA" id="ARBA00022475"/>
    </source>
</evidence>
<evidence type="ECO:0000256" key="5">
    <source>
        <dbReference type="ARBA" id="ARBA00022519"/>
    </source>
</evidence>
<keyword evidence="9" id="KW-0547">Nucleotide-binding</keyword>
<evidence type="ECO:0000256" key="1">
    <source>
        <dbReference type="ARBA" id="ARBA00000085"/>
    </source>
</evidence>
<keyword evidence="19" id="KW-1185">Reference proteome</keyword>
<evidence type="ECO:0000256" key="13">
    <source>
        <dbReference type="ARBA" id="ARBA00023012"/>
    </source>
</evidence>
<dbReference type="Pfam" id="PF00512">
    <property type="entry name" value="HisKA"/>
    <property type="match status" value="1"/>
</dbReference>
<dbReference type="PRINTS" id="PR00344">
    <property type="entry name" value="BCTRLSENSOR"/>
</dbReference>
<dbReference type="InterPro" id="IPR036097">
    <property type="entry name" value="HisK_dim/P_sf"/>
</dbReference>
<evidence type="ECO:0000256" key="8">
    <source>
        <dbReference type="ARBA" id="ARBA00022692"/>
    </source>
</evidence>
<dbReference type="InterPro" id="IPR005467">
    <property type="entry name" value="His_kinase_dom"/>
</dbReference>
<dbReference type="AlphaFoldDB" id="A0A1H8PCU1"/>
<evidence type="ECO:0000256" key="9">
    <source>
        <dbReference type="ARBA" id="ARBA00022741"/>
    </source>
</evidence>
<dbReference type="PROSITE" id="PS50885">
    <property type="entry name" value="HAMP"/>
    <property type="match status" value="1"/>
</dbReference>
<dbReference type="RefSeq" id="WP_244519411.1">
    <property type="nucleotide sequence ID" value="NZ_CP067124.1"/>
</dbReference>
<keyword evidence="12 15" id="KW-1133">Transmembrane helix</keyword>
<feature type="domain" description="Histidine kinase" evidence="16">
    <location>
        <begin position="246"/>
        <end position="453"/>
    </location>
</feature>
<dbReference type="GO" id="GO:0000155">
    <property type="term" value="F:phosphorelay sensor kinase activity"/>
    <property type="evidence" value="ECO:0007669"/>
    <property type="project" value="InterPro"/>
</dbReference>
<keyword evidence="13" id="KW-0902">Two-component regulatory system</keyword>
<dbReference type="EMBL" id="FODE01000090">
    <property type="protein sequence ID" value="SEO39735.1"/>
    <property type="molecule type" value="Genomic_DNA"/>
</dbReference>
<keyword evidence="7" id="KW-0808">Transferase</keyword>
<keyword evidence="8 15" id="KW-0812">Transmembrane</keyword>
<dbReference type="Proteomes" id="UP000199054">
    <property type="component" value="Unassembled WGS sequence"/>
</dbReference>
<accession>A0A1H8PCU1</accession>
<organism evidence="18 19">
    <name type="scientific">Paracoccus alcaliphilus</name>
    <dbReference type="NCBI Taxonomy" id="34002"/>
    <lineage>
        <taxon>Bacteria</taxon>
        <taxon>Pseudomonadati</taxon>
        <taxon>Pseudomonadota</taxon>
        <taxon>Alphaproteobacteria</taxon>
        <taxon>Rhodobacterales</taxon>
        <taxon>Paracoccaceae</taxon>
        <taxon>Paracoccus</taxon>
    </lineage>
</organism>
<protein>
    <recommendedName>
        <fullName evidence="3">histidine kinase</fullName>
        <ecNumber evidence="3">2.7.13.3</ecNumber>
    </recommendedName>
</protein>
<dbReference type="InterPro" id="IPR003660">
    <property type="entry name" value="HAMP_dom"/>
</dbReference>
<dbReference type="SUPFAM" id="SSF47384">
    <property type="entry name" value="Homodimeric domain of signal transducing histidine kinase"/>
    <property type="match status" value="1"/>
</dbReference>
<keyword evidence="14 15" id="KW-0472">Membrane</keyword>
<dbReference type="InterPro" id="IPR003661">
    <property type="entry name" value="HisK_dim/P_dom"/>
</dbReference>
<proteinExistence type="predicted"/>
<dbReference type="EC" id="2.7.13.3" evidence="3"/>
<feature type="domain" description="HAMP" evidence="17">
    <location>
        <begin position="187"/>
        <end position="238"/>
    </location>
</feature>
<reference evidence="18 19" key="1">
    <citation type="submission" date="2016-10" db="EMBL/GenBank/DDBJ databases">
        <authorList>
            <person name="de Groot N.N."/>
        </authorList>
    </citation>
    <scope>NUCLEOTIDE SEQUENCE [LARGE SCALE GENOMIC DNA]</scope>
    <source>
        <strain evidence="18 19">DSM 8512</strain>
    </source>
</reference>
<evidence type="ECO:0000256" key="14">
    <source>
        <dbReference type="ARBA" id="ARBA00023136"/>
    </source>
</evidence>
<dbReference type="Gene3D" id="3.30.565.10">
    <property type="entry name" value="Histidine kinase-like ATPase, C-terminal domain"/>
    <property type="match status" value="1"/>
</dbReference>
<dbReference type="Pfam" id="PF02518">
    <property type="entry name" value="HATPase_c"/>
    <property type="match status" value="1"/>
</dbReference>
<evidence type="ECO:0000259" key="17">
    <source>
        <dbReference type="PROSITE" id="PS50885"/>
    </source>
</evidence>
<dbReference type="STRING" id="34002.SAMN04489859_10904"/>
<evidence type="ECO:0000313" key="19">
    <source>
        <dbReference type="Proteomes" id="UP000199054"/>
    </source>
</evidence>
<comment type="subcellular location">
    <subcellularLocation>
        <location evidence="2">Cell inner membrane</location>
        <topology evidence="2">Multi-pass membrane protein</topology>
    </subcellularLocation>
</comment>
<evidence type="ECO:0000256" key="2">
    <source>
        <dbReference type="ARBA" id="ARBA00004429"/>
    </source>
</evidence>
<gene>
    <name evidence="18" type="ORF">SAMN04489859_10904</name>
</gene>
<evidence type="ECO:0000256" key="15">
    <source>
        <dbReference type="SAM" id="Phobius"/>
    </source>
</evidence>
<dbReference type="InterPro" id="IPR004358">
    <property type="entry name" value="Sig_transdc_His_kin-like_C"/>
</dbReference>